<evidence type="ECO:0000313" key="2">
    <source>
        <dbReference type="EMBL" id="QLY27866.1"/>
    </source>
</evidence>
<protein>
    <submittedName>
        <fullName evidence="2">Nitroreductase family deazaflavin-dependent oxidoreductase</fullName>
    </submittedName>
</protein>
<accession>A0A7D6YYZ5</accession>
<dbReference type="AlphaFoldDB" id="A0A7D6YYZ5"/>
<reference evidence="2 3" key="1">
    <citation type="submission" date="2020-07" db="EMBL/GenBank/DDBJ databases">
        <authorList>
            <person name="Zhuang K."/>
            <person name="Ran Y."/>
        </authorList>
    </citation>
    <scope>NUCLEOTIDE SEQUENCE [LARGE SCALE GENOMIC DNA]</scope>
    <source>
        <strain evidence="2 3">WCH-YHL-001</strain>
    </source>
</reference>
<keyword evidence="3" id="KW-1185">Reference proteome</keyword>
<dbReference type="RefSeq" id="WP_181579074.1">
    <property type="nucleotide sequence ID" value="NZ_CP059399.1"/>
</dbReference>
<dbReference type="EMBL" id="CP059399">
    <property type="protein sequence ID" value="QLY27866.1"/>
    <property type="molecule type" value="Genomic_DNA"/>
</dbReference>
<evidence type="ECO:0000313" key="3">
    <source>
        <dbReference type="Proteomes" id="UP000515512"/>
    </source>
</evidence>
<dbReference type="GO" id="GO:0016491">
    <property type="term" value="F:oxidoreductase activity"/>
    <property type="evidence" value="ECO:0007669"/>
    <property type="project" value="InterPro"/>
</dbReference>
<gene>
    <name evidence="2" type="ORF">H0264_20705</name>
</gene>
<sequence>MTEQSPGSNPFGTPTTSGPQPIRSYQSIVNKVMRTLLRVPVISGFIGRYLLILRVTGRKSGKVYDIPLAYTRHGKDLLVGTAKYSWVRNIRGDVPVRLSLGGPQRTARAEVLTDAESVMPLFDVIARHNKNWAEFNGIGFDPDGSPHQADVYQTWQQGGVVLRLTPH</sequence>
<organism evidence="2 3">
    <name type="scientific">Nocardia huaxiensis</name>
    <dbReference type="NCBI Taxonomy" id="2755382"/>
    <lineage>
        <taxon>Bacteria</taxon>
        <taxon>Bacillati</taxon>
        <taxon>Actinomycetota</taxon>
        <taxon>Actinomycetes</taxon>
        <taxon>Mycobacteriales</taxon>
        <taxon>Nocardiaceae</taxon>
        <taxon>Nocardia</taxon>
    </lineage>
</organism>
<dbReference type="InterPro" id="IPR004378">
    <property type="entry name" value="F420H2_quin_Rdtase"/>
</dbReference>
<dbReference type="KEGG" id="nhu:H0264_20705"/>
<proteinExistence type="predicted"/>
<dbReference type="Pfam" id="PF04075">
    <property type="entry name" value="F420H2_quin_red"/>
    <property type="match status" value="1"/>
</dbReference>
<dbReference type="InterPro" id="IPR012349">
    <property type="entry name" value="Split_barrel_FMN-bd"/>
</dbReference>
<evidence type="ECO:0000256" key="1">
    <source>
        <dbReference type="SAM" id="MobiDB-lite"/>
    </source>
</evidence>
<name>A0A7D6YYZ5_9NOCA</name>
<dbReference type="Proteomes" id="UP000515512">
    <property type="component" value="Chromosome"/>
</dbReference>
<feature type="region of interest" description="Disordered" evidence="1">
    <location>
        <begin position="1"/>
        <end position="22"/>
    </location>
</feature>
<dbReference type="Gene3D" id="2.30.110.10">
    <property type="entry name" value="Electron Transport, Fmn-binding Protein, Chain A"/>
    <property type="match status" value="1"/>
</dbReference>